<evidence type="ECO:0000313" key="2">
    <source>
        <dbReference type="Proteomes" id="UP000016568"/>
    </source>
</evidence>
<reference evidence="1 2" key="1">
    <citation type="submission" date="2013-09" db="EMBL/GenBank/DDBJ databases">
        <title>Whole genome shotgun sequence of Novosphingobium tardaugens NBRC 16725.</title>
        <authorList>
            <person name="Isaki S."/>
            <person name="Hosoyama A."/>
            <person name="Tsuchikane K."/>
            <person name="Katsumata H."/>
            <person name="Ando Y."/>
            <person name="Yamazaki S."/>
            <person name="Fujita N."/>
        </authorList>
    </citation>
    <scope>NUCLEOTIDE SEQUENCE [LARGE SCALE GENOMIC DNA]</scope>
    <source>
        <strain evidence="1 2">NBRC 16725</strain>
    </source>
</reference>
<dbReference type="EMBL" id="BASZ01000013">
    <property type="protein sequence ID" value="GAD50991.1"/>
    <property type="molecule type" value="Genomic_DNA"/>
</dbReference>
<protein>
    <submittedName>
        <fullName evidence="1">Uncharacterized protein</fullName>
    </submittedName>
</protein>
<dbReference type="AlphaFoldDB" id="U2YBT5"/>
<accession>U2YBT5</accession>
<proteinExistence type="predicted"/>
<comment type="caution">
    <text evidence="1">The sequence shown here is derived from an EMBL/GenBank/DDBJ whole genome shotgun (WGS) entry which is preliminary data.</text>
</comment>
<evidence type="ECO:0000313" key="1">
    <source>
        <dbReference type="EMBL" id="GAD50991.1"/>
    </source>
</evidence>
<gene>
    <name evidence="1" type="ORF">NT2_13_00780</name>
</gene>
<sequence length="65" mass="7306">MVIDVTKIGDLTFEVCFDERLRDDLREVSGWGTEEDAVRRILAGVLLGDGQSARFFDDLDGEVPF</sequence>
<dbReference type="Proteomes" id="UP000016568">
    <property type="component" value="Unassembled WGS sequence"/>
</dbReference>
<organism evidence="1 2">
    <name type="scientific">Caenibius tardaugens NBRC 16725</name>
    <dbReference type="NCBI Taxonomy" id="1219035"/>
    <lineage>
        <taxon>Bacteria</taxon>
        <taxon>Pseudomonadati</taxon>
        <taxon>Pseudomonadota</taxon>
        <taxon>Alphaproteobacteria</taxon>
        <taxon>Sphingomonadales</taxon>
        <taxon>Erythrobacteraceae</taxon>
        <taxon>Caenibius</taxon>
    </lineage>
</organism>
<name>U2YBT5_9SPHN</name>
<keyword evidence="2" id="KW-1185">Reference proteome</keyword>